<evidence type="ECO:0000313" key="2">
    <source>
        <dbReference type="EMBL" id="APZ41939.1"/>
    </source>
</evidence>
<dbReference type="AlphaFoldDB" id="A0A1P8UDS4"/>
<sequence>MSGLSPGKQIGLSILALVIVAGGASWWNSARKPHDVVAADGVHHFTVWMRNWYFVPDHMSWYPGEKVALTLVNESQLVPKLNEQFTAGKELLRAPPGNVLGYGNPLGWKKDLFSGVTLKTASGEFKPHGAFAVSLNPGKSSTIVFTVPNKPGAWCYTSFLQAGFQYMNNMVGEITIRPSKNAAAPHVPMIGRNGVCGRPSASPLPNPVKPSPSGVGVSGLGQS</sequence>
<dbReference type="KEGG" id="afy:BW247_01535"/>
<feature type="region of interest" description="Disordered" evidence="1">
    <location>
        <begin position="194"/>
        <end position="223"/>
    </location>
</feature>
<dbReference type="InterPro" id="IPR008972">
    <property type="entry name" value="Cupredoxin"/>
</dbReference>
<dbReference type="STRING" id="1765967.BW247_01535"/>
<evidence type="ECO:0000256" key="1">
    <source>
        <dbReference type="SAM" id="MobiDB-lite"/>
    </source>
</evidence>
<name>A0A1P8UDS4_9GAMM</name>
<dbReference type="SUPFAM" id="SSF49503">
    <property type="entry name" value="Cupredoxins"/>
    <property type="match status" value="1"/>
</dbReference>
<evidence type="ECO:0008006" key="4">
    <source>
        <dbReference type="Google" id="ProtNLM"/>
    </source>
</evidence>
<evidence type="ECO:0000313" key="3">
    <source>
        <dbReference type="Proteomes" id="UP000243807"/>
    </source>
</evidence>
<gene>
    <name evidence="2" type="ORF">BW247_01535</name>
</gene>
<keyword evidence="3" id="KW-1185">Reference proteome</keyword>
<proteinExistence type="predicted"/>
<dbReference type="EMBL" id="CP019434">
    <property type="protein sequence ID" value="APZ41939.1"/>
    <property type="molecule type" value="Genomic_DNA"/>
</dbReference>
<dbReference type="Gene3D" id="2.60.40.420">
    <property type="entry name" value="Cupredoxins - blue copper proteins"/>
    <property type="match status" value="1"/>
</dbReference>
<organism evidence="2 3">
    <name type="scientific">Acidihalobacter ferrooxydans</name>
    <dbReference type="NCBI Taxonomy" id="1765967"/>
    <lineage>
        <taxon>Bacteria</taxon>
        <taxon>Pseudomonadati</taxon>
        <taxon>Pseudomonadota</taxon>
        <taxon>Gammaproteobacteria</taxon>
        <taxon>Chromatiales</taxon>
        <taxon>Ectothiorhodospiraceae</taxon>
        <taxon>Acidihalobacter</taxon>
    </lineage>
</organism>
<dbReference type="RefSeq" id="WP_076835286.1">
    <property type="nucleotide sequence ID" value="NZ_CP019434.1"/>
</dbReference>
<protein>
    <recommendedName>
        <fullName evidence="4">Plastocyanin-like domain-containing protein</fullName>
    </recommendedName>
</protein>
<dbReference type="OrthoDB" id="5793767at2"/>
<dbReference type="Proteomes" id="UP000243807">
    <property type="component" value="Chromosome"/>
</dbReference>
<accession>A0A1P8UDS4</accession>
<reference evidence="2 3" key="1">
    <citation type="submission" date="2017-01" db="EMBL/GenBank/DDBJ databases">
        <title>Draft sequence of Acidihalobacter ferrooxidans strain DSM 14175 (strain V8).</title>
        <authorList>
            <person name="Khaleque H.N."/>
            <person name="Ramsay J.P."/>
            <person name="Murphy R.J.T."/>
            <person name="Kaksonen A.H."/>
            <person name="Boxall N.J."/>
            <person name="Watkin E.L.J."/>
        </authorList>
    </citation>
    <scope>NUCLEOTIDE SEQUENCE [LARGE SCALE GENOMIC DNA]</scope>
    <source>
        <strain evidence="2 3">V8</strain>
    </source>
</reference>